<keyword evidence="3" id="KW-1185">Reference proteome</keyword>
<evidence type="ECO:0000256" key="1">
    <source>
        <dbReference type="SAM" id="Coils"/>
    </source>
</evidence>
<name>A0A0F7U0F6_PENBI</name>
<proteinExistence type="predicted"/>
<dbReference type="OrthoDB" id="10451426at2759"/>
<evidence type="ECO:0000313" key="3">
    <source>
        <dbReference type="Proteomes" id="UP000042958"/>
    </source>
</evidence>
<keyword evidence="1" id="KW-0175">Coiled coil</keyword>
<protein>
    <submittedName>
        <fullName evidence="2">Uncharacterized protein</fullName>
    </submittedName>
</protein>
<evidence type="ECO:0000313" key="2">
    <source>
        <dbReference type="EMBL" id="CEJ61120.1"/>
    </source>
</evidence>
<dbReference type="Proteomes" id="UP000042958">
    <property type="component" value="Unassembled WGS sequence"/>
</dbReference>
<organism evidence="2 3">
    <name type="scientific">Penicillium brasilianum</name>
    <dbReference type="NCBI Taxonomy" id="104259"/>
    <lineage>
        <taxon>Eukaryota</taxon>
        <taxon>Fungi</taxon>
        <taxon>Dikarya</taxon>
        <taxon>Ascomycota</taxon>
        <taxon>Pezizomycotina</taxon>
        <taxon>Eurotiomycetes</taxon>
        <taxon>Eurotiomycetidae</taxon>
        <taxon>Eurotiales</taxon>
        <taxon>Aspergillaceae</taxon>
        <taxon>Penicillium</taxon>
    </lineage>
</organism>
<dbReference type="AlphaFoldDB" id="A0A0F7U0F6"/>
<reference evidence="3" key="1">
    <citation type="journal article" date="2015" name="Genome Announc.">
        <title>Draft genome sequence of the fungus Penicillium brasilianum MG11.</title>
        <authorList>
            <person name="Horn F."/>
            <person name="Linde J."/>
            <person name="Mattern D.J."/>
            <person name="Walther G."/>
            <person name="Guthke R."/>
            <person name="Brakhage A.A."/>
            <person name="Valiante V."/>
        </authorList>
    </citation>
    <scope>NUCLEOTIDE SEQUENCE [LARGE SCALE GENOMIC DNA]</scope>
    <source>
        <strain evidence="3">MG11</strain>
    </source>
</reference>
<sequence>MTQSVKNPNAIRKAEKKAEKEATKLQRIIKLENALKEVQAQNSKVTTMLASIRAKLESLQMQIDRHQSSFEYLISSSEKLRESLRDNHLQ</sequence>
<dbReference type="EMBL" id="CDHK01000010">
    <property type="protein sequence ID" value="CEJ61120.1"/>
    <property type="molecule type" value="Genomic_DNA"/>
</dbReference>
<accession>A0A0F7U0F6</accession>
<feature type="coiled-coil region" evidence="1">
    <location>
        <begin position="11"/>
        <end position="69"/>
    </location>
</feature>
<dbReference type="Gene3D" id="1.10.287.2610">
    <property type="match status" value="1"/>
</dbReference>
<gene>
    <name evidence="2" type="ORF">PMG11_09662</name>
</gene>